<keyword evidence="3" id="KW-1185">Reference proteome</keyword>
<evidence type="ECO:0000313" key="3">
    <source>
        <dbReference type="Proteomes" id="UP001293593"/>
    </source>
</evidence>
<protein>
    <recommendedName>
        <fullName evidence="4">TSL-kinase interacting protein 1</fullName>
    </recommendedName>
</protein>
<dbReference type="EMBL" id="JAWXYG010000012">
    <property type="protein sequence ID" value="KAK4256749.1"/>
    <property type="molecule type" value="Genomic_DNA"/>
</dbReference>
<dbReference type="GO" id="GO:0005634">
    <property type="term" value="C:nucleus"/>
    <property type="evidence" value="ECO:0007669"/>
    <property type="project" value="TreeGrafter"/>
</dbReference>
<reference evidence="2" key="1">
    <citation type="submission" date="2023-10" db="EMBL/GenBank/DDBJ databases">
        <title>Chromosome-level genome of the transformable northern wattle, Acacia crassicarpa.</title>
        <authorList>
            <person name="Massaro I."/>
            <person name="Sinha N.R."/>
            <person name="Poethig S."/>
            <person name="Leichty A.R."/>
        </authorList>
    </citation>
    <scope>NUCLEOTIDE SEQUENCE</scope>
    <source>
        <strain evidence="2">Acra3RX</strain>
        <tissue evidence="2">Leaf</tissue>
    </source>
</reference>
<sequence>MKAGRSLDQKTMKSSKNCVRKTGRIGVTKSSKRTSRSIHKSHGCGVNLLNEKEVQCLPFKEAGGTGLEISAKDTFLMEKRNALELHPEGKNISSGKMKLQLFPINKGTQIGLEKGGHNPYLELTLGGQKKISSVLKHLKKKWESSIIAIGEPMLFPYNIKENLSNCRRWTLDDSEITAAAVHAAVGSPAIFRLRYGWFSTNDSRSTAKLSVSFPLEAGLQSKGTQGGGVTNSKTLNDNHNEANTEYKATDMGDAKNTVGAQKMNPAPGLSLDNEPTNSVPEQAPLLWVDGLSNISIGGLLSEVSLQGKLSALDSKLNGSNAGMQPSQIISDSLDAFNISQYSHPKVSTEDLRPSILDAEETCHAFPLRTFSSPGTHLQSSIGTTCSGPSSLDISNPFKLPEAEKVNNNPDGLPQDFASGRNETDLQLLSRTYDEERSLGLGGINWYDSLGPFDIGMPALKFTGGDSVSLGGFVR</sequence>
<dbReference type="InterPro" id="IPR055315">
    <property type="entry name" value="Cramped-like"/>
</dbReference>
<dbReference type="GO" id="GO:0003682">
    <property type="term" value="F:chromatin binding"/>
    <property type="evidence" value="ECO:0007669"/>
    <property type="project" value="InterPro"/>
</dbReference>
<organism evidence="2 3">
    <name type="scientific">Acacia crassicarpa</name>
    <name type="common">northern wattle</name>
    <dbReference type="NCBI Taxonomy" id="499986"/>
    <lineage>
        <taxon>Eukaryota</taxon>
        <taxon>Viridiplantae</taxon>
        <taxon>Streptophyta</taxon>
        <taxon>Embryophyta</taxon>
        <taxon>Tracheophyta</taxon>
        <taxon>Spermatophyta</taxon>
        <taxon>Magnoliopsida</taxon>
        <taxon>eudicotyledons</taxon>
        <taxon>Gunneridae</taxon>
        <taxon>Pentapetalae</taxon>
        <taxon>rosids</taxon>
        <taxon>fabids</taxon>
        <taxon>Fabales</taxon>
        <taxon>Fabaceae</taxon>
        <taxon>Caesalpinioideae</taxon>
        <taxon>mimosoid clade</taxon>
        <taxon>Acacieae</taxon>
        <taxon>Acacia</taxon>
    </lineage>
</organism>
<name>A0AAE1M9D3_9FABA</name>
<feature type="region of interest" description="Disordered" evidence="1">
    <location>
        <begin position="220"/>
        <end position="239"/>
    </location>
</feature>
<proteinExistence type="predicted"/>
<evidence type="ECO:0000313" key="2">
    <source>
        <dbReference type="EMBL" id="KAK4256749.1"/>
    </source>
</evidence>
<accession>A0AAE1M9D3</accession>
<gene>
    <name evidence="2" type="ORF">QN277_006434</name>
</gene>
<comment type="caution">
    <text evidence="2">The sequence shown here is derived from an EMBL/GenBank/DDBJ whole genome shotgun (WGS) entry which is preliminary data.</text>
</comment>
<dbReference type="PANTHER" id="PTHR21677:SF4">
    <property type="entry name" value="TSL-KINASE INTERACTING-LIKE PROTEIN"/>
    <property type="match status" value="1"/>
</dbReference>
<dbReference type="GO" id="GO:0007389">
    <property type="term" value="P:pattern specification process"/>
    <property type="evidence" value="ECO:0007669"/>
    <property type="project" value="TreeGrafter"/>
</dbReference>
<evidence type="ECO:0000256" key="1">
    <source>
        <dbReference type="SAM" id="MobiDB-lite"/>
    </source>
</evidence>
<dbReference type="AlphaFoldDB" id="A0AAE1M9D3"/>
<dbReference type="Proteomes" id="UP001293593">
    <property type="component" value="Unassembled WGS sequence"/>
</dbReference>
<evidence type="ECO:0008006" key="4">
    <source>
        <dbReference type="Google" id="ProtNLM"/>
    </source>
</evidence>
<dbReference type="PANTHER" id="PTHR21677">
    <property type="entry name" value="CRAMPED PROTEIN"/>
    <property type="match status" value="1"/>
</dbReference>